<accession>A0A329MMS0</accession>
<evidence type="ECO:0000313" key="3">
    <source>
        <dbReference type="EMBL" id="RAV20596.1"/>
    </source>
</evidence>
<evidence type="ECO:0000313" key="4">
    <source>
        <dbReference type="Proteomes" id="UP000250369"/>
    </source>
</evidence>
<dbReference type="EMBL" id="QMFB01000007">
    <property type="protein sequence ID" value="RAV20596.1"/>
    <property type="molecule type" value="Genomic_DNA"/>
</dbReference>
<dbReference type="AlphaFoldDB" id="A0A329MMS0"/>
<reference evidence="3 4" key="1">
    <citation type="journal article" date="2009" name="Int. J. Syst. Evol. Microbiol.">
        <title>Paenibacillus contaminans sp. nov., isolated from a contaminated laboratory plate.</title>
        <authorList>
            <person name="Chou J.H."/>
            <person name="Lee J.H."/>
            <person name="Lin M.C."/>
            <person name="Chang P.S."/>
            <person name="Arun A.B."/>
            <person name="Young C.C."/>
            <person name="Chen W.M."/>
        </authorList>
    </citation>
    <scope>NUCLEOTIDE SEQUENCE [LARGE SCALE GENOMIC DNA]</scope>
    <source>
        <strain evidence="3 4">CKOBP-6</strain>
    </source>
</reference>
<organism evidence="3 4">
    <name type="scientific">Paenibacillus contaminans</name>
    <dbReference type="NCBI Taxonomy" id="450362"/>
    <lineage>
        <taxon>Bacteria</taxon>
        <taxon>Bacillati</taxon>
        <taxon>Bacillota</taxon>
        <taxon>Bacilli</taxon>
        <taxon>Bacillales</taxon>
        <taxon>Paenibacillaceae</taxon>
        <taxon>Paenibacillus</taxon>
    </lineage>
</organism>
<keyword evidence="1" id="KW-0812">Transmembrane</keyword>
<evidence type="ECO:0000259" key="2">
    <source>
        <dbReference type="Pfam" id="PF16982"/>
    </source>
</evidence>
<evidence type="ECO:0000256" key="1">
    <source>
        <dbReference type="SAM" id="Phobius"/>
    </source>
</evidence>
<dbReference type="RefSeq" id="WP_113031454.1">
    <property type="nucleotide sequence ID" value="NZ_QMFB01000007.1"/>
</dbReference>
<dbReference type="OrthoDB" id="2653725at2"/>
<comment type="caution">
    <text evidence="3">The sequence shown here is derived from an EMBL/GenBank/DDBJ whole genome shotgun (WGS) entry which is preliminary data.</text>
</comment>
<dbReference type="Proteomes" id="UP000250369">
    <property type="component" value="Unassembled WGS sequence"/>
</dbReference>
<proteinExistence type="predicted"/>
<feature type="domain" description="Putative Flagellin Flp1-like" evidence="2">
    <location>
        <begin position="12"/>
        <end position="58"/>
    </location>
</feature>
<sequence length="73" mass="8166">MDSCWRGRVKAFWKDEDGLGTLEILLILAVIVVIAVAFRKWIMKWVGDLFKKADTEINNQNLDGSSISPSSAP</sequence>
<protein>
    <recommendedName>
        <fullName evidence="2">Putative Flagellin Flp1-like domain-containing protein</fullName>
    </recommendedName>
</protein>
<dbReference type="Pfam" id="PF16982">
    <property type="entry name" value="Flp1_like"/>
    <property type="match status" value="1"/>
</dbReference>
<keyword evidence="1" id="KW-0472">Membrane</keyword>
<feature type="transmembrane region" description="Helical" evidence="1">
    <location>
        <begin position="20"/>
        <end position="42"/>
    </location>
</feature>
<keyword evidence="1" id="KW-1133">Transmembrane helix</keyword>
<keyword evidence="4" id="KW-1185">Reference proteome</keyword>
<gene>
    <name evidence="3" type="ORF">DQG23_13860</name>
</gene>
<dbReference type="InterPro" id="IPR031564">
    <property type="entry name" value="Flp1-like"/>
</dbReference>
<name>A0A329MMS0_9BACL</name>